<dbReference type="PROSITE" id="PS51195">
    <property type="entry name" value="Q_MOTIF"/>
    <property type="match status" value="1"/>
</dbReference>
<comment type="caution">
    <text evidence="12">The sequence shown here is derived from an EMBL/GenBank/DDBJ whole genome shotgun (WGS) entry which is preliminary data.</text>
</comment>
<feature type="short sequence motif" description="Q motif" evidence="6">
    <location>
        <begin position="30"/>
        <end position="58"/>
    </location>
</feature>
<keyword evidence="2 7" id="KW-0378">Hydrolase</keyword>
<dbReference type="Pfam" id="PF00271">
    <property type="entry name" value="Helicase_C"/>
    <property type="match status" value="1"/>
</dbReference>
<feature type="domain" description="Helicase C-terminal" evidence="10">
    <location>
        <begin position="260"/>
        <end position="404"/>
    </location>
</feature>
<organism evidence="12 13">
    <name type="scientific">Enteroscipio rubneri</name>
    <dbReference type="NCBI Taxonomy" id="2070686"/>
    <lineage>
        <taxon>Bacteria</taxon>
        <taxon>Bacillati</taxon>
        <taxon>Actinomycetota</taxon>
        <taxon>Coriobacteriia</taxon>
        <taxon>Eggerthellales</taxon>
        <taxon>Eggerthellaceae</taxon>
        <taxon>Enteroscipio</taxon>
    </lineage>
</organism>
<dbReference type="EMBL" id="PPEK01000001">
    <property type="protein sequence ID" value="PNV68519.1"/>
    <property type="molecule type" value="Genomic_DNA"/>
</dbReference>
<evidence type="ECO:0000259" key="9">
    <source>
        <dbReference type="PROSITE" id="PS51192"/>
    </source>
</evidence>
<dbReference type="InterPro" id="IPR011545">
    <property type="entry name" value="DEAD/DEAH_box_helicase_dom"/>
</dbReference>
<dbReference type="InterPro" id="IPR000629">
    <property type="entry name" value="RNA-helicase_DEAD-box_CS"/>
</dbReference>
<dbReference type="Gene3D" id="3.40.50.300">
    <property type="entry name" value="P-loop containing nucleotide triphosphate hydrolases"/>
    <property type="match status" value="2"/>
</dbReference>
<dbReference type="GO" id="GO:0003724">
    <property type="term" value="F:RNA helicase activity"/>
    <property type="evidence" value="ECO:0007669"/>
    <property type="project" value="InterPro"/>
</dbReference>
<proteinExistence type="inferred from homology"/>
<dbReference type="OrthoDB" id="9805696at2"/>
<protein>
    <submittedName>
        <fullName evidence="12">DEAD/DEAH box helicase</fullName>
    </submittedName>
</protein>
<feature type="domain" description="Helicase ATP-binding" evidence="9">
    <location>
        <begin position="61"/>
        <end position="233"/>
    </location>
</feature>
<dbReference type="GO" id="GO:0016787">
    <property type="term" value="F:hydrolase activity"/>
    <property type="evidence" value="ECO:0007669"/>
    <property type="project" value="UniProtKB-KW"/>
</dbReference>
<keyword evidence="3 7" id="KW-0347">Helicase</keyword>
<dbReference type="GO" id="GO:0005829">
    <property type="term" value="C:cytosol"/>
    <property type="evidence" value="ECO:0007669"/>
    <property type="project" value="TreeGrafter"/>
</dbReference>
<evidence type="ECO:0000256" key="8">
    <source>
        <dbReference type="SAM" id="MobiDB-lite"/>
    </source>
</evidence>
<reference evidence="13" key="1">
    <citation type="submission" date="2018-01" db="EMBL/GenBank/DDBJ databases">
        <title>Rubneribacter badeniensis gen. nov., sp. nov., and Colonibacter rubneri, gen. nov., sp. nov., WGS of new members of the Eggerthellaceae.</title>
        <authorList>
            <person name="Danylec N."/>
            <person name="Stoll D.A."/>
            <person name="Doetsch A."/>
            <person name="Kulling S.E."/>
            <person name="Huch M."/>
        </authorList>
    </citation>
    <scope>NUCLEOTIDE SEQUENCE [LARGE SCALE GENOMIC DNA]</scope>
    <source>
        <strain evidence="13">ResAG-96</strain>
    </source>
</reference>
<dbReference type="SMART" id="SM00490">
    <property type="entry name" value="HELICc"/>
    <property type="match status" value="1"/>
</dbReference>
<dbReference type="CDD" id="cd18787">
    <property type="entry name" value="SF2_C_DEAD"/>
    <property type="match status" value="1"/>
</dbReference>
<gene>
    <name evidence="12" type="ORF">C2L71_00580</name>
</gene>
<evidence type="ECO:0000256" key="1">
    <source>
        <dbReference type="ARBA" id="ARBA00022741"/>
    </source>
</evidence>
<dbReference type="Pfam" id="PF00270">
    <property type="entry name" value="DEAD"/>
    <property type="match status" value="1"/>
</dbReference>
<dbReference type="PANTHER" id="PTHR47959:SF13">
    <property type="entry name" value="ATP-DEPENDENT RNA HELICASE RHLE"/>
    <property type="match status" value="1"/>
</dbReference>
<dbReference type="PROSITE" id="PS00039">
    <property type="entry name" value="DEAD_ATP_HELICASE"/>
    <property type="match status" value="1"/>
</dbReference>
<dbReference type="InterPro" id="IPR050079">
    <property type="entry name" value="DEAD_box_RNA_helicase"/>
</dbReference>
<evidence type="ECO:0000259" key="11">
    <source>
        <dbReference type="PROSITE" id="PS51195"/>
    </source>
</evidence>
<dbReference type="GO" id="GO:0003676">
    <property type="term" value="F:nucleic acid binding"/>
    <property type="evidence" value="ECO:0007669"/>
    <property type="project" value="InterPro"/>
</dbReference>
<evidence type="ECO:0000259" key="10">
    <source>
        <dbReference type="PROSITE" id="PS51194"/>
    </source>
</evidence>
<keyword evidence="1 7" id="KW-0547">Nucleotide-binding</keyword>
<dbReference type="AlphaFoldDB" id="A0A2K2UE40"/>
<feature type="region of interest" description="Disordered" evidence="8">
    <location>
        <begin position="1"/>
        <end position="27"/>
    </location>
</feature>
<dbReference type="InterPro" id="IPR001650">
    <property type="entry name" value="Helicase_C-like"/>
</dbReference>
<dbReference type="CDD" id="cd00268">
    <property type="entry name" value="DEADc"/>
    <property type="match status" value="1"/>
</dbReference>
<evidence type="ECO:0000256" key="4">
    <source>
        <dbReference type="ARBA" id="ARBA00022840"/>
    </source>
</evidence>
<dbReference type="PANTHER" id="PTHR47959">
    <property type="entry name" value="ATP-DEPENDENT RNA HELICASE RHLE-RELATED"/>
    <property type="match status" value="1"/>
</dbReference>
<name>A0A2K2UE40_9ACTN</name>
<keyword evidence="4 7" id="KW-0067">ATP-binding</keyword>
<dbReference type="InterPro" id="IPR014014">
    <property type="entry name" value="RNA_helicase_DEAD_Q_motif"/>
</dbReference>
<evidence type="ECO:0000256" key="3">
    <source>
        <dbReference type="ARBA" id="ARBA00022806"/>
    </source>
</evidence>
<keyword evidence="13" id="KW-1185">Reference proteome</keyword>
<evidence type="ECO:0000313" key="12">
    <source>
        <dbReference type="EMBL" id="PNV68519.1"/>
    </source>
</evidence>
<dbReference type="PROSITE" id="PS51194">
    <property type="entry name" value="HELICASE_CTER"/>
    <property type="match status" value="1"/>
</dbReference>
<dbReference type="InterPro" id="IPR027417">
    <property type="entry name" value="P-loop_NTPase"/>
</dbReference>
<dbReference type="SMART" id="SM00487">
    <property type="entry name" value="DEXDc"/>
    <property type="match status" value="1"/>
</dbReference>
<dbReference type="SUPFAM" id="SSF52540">
    <property type="entry name" value="P-loop containing nucleoside triphosphate hydrolases"/>
    <property type="match status" value="1"/>
</dbReference>
<comment type="similarity">
    <text evidence="5 7">Belongs to the DEAD box helicase family.</text>
</comment>
<dbReference type="InterPro" id="IPR044742">
    <property type="entry name" value="DEAD/DEAH_RhlB"/>
</dbReference>
<sequence length="446" mass="49051">MRTTTAQVKPRARSKRATSDAYGSENSVTTSFQNLGLTETTLPAIEKLGYTEPTPVQEQAIPLALAGRDVVAAAKTGTGKTAAFSLPIIERIGRAKRPGAPKALIVTPTRELAQQIDDACAALTKNSKHRVLTIVGGMPYKNQIEKLKRGVDILVATPGRLFDLMERRDVKLDDVEILVLDEADRMLDMGFWPTMKKIVAATPKERQTLLFSATIDRAVMRSVSSILNDPAFVEIAHRGETADTIDQFIMPITQTGKPALLRALLEEKGARRVIVFTRTKSRADICTRQLREAGFKVESIHSDKTQAKRQQALDRFTNGKLEVLVATDVLARGIDISQVERVINYDVPESPEDYVHRIGRTGRAGEAGFAITFVTPDDKASLRDIEKLIGTTIPHLKIDSYDNSQAEDALEKRFVAAPKNMSASAFSRSIKFGRGGRGGRGGMRRR</sequence>
<evidence type="ECO:0000256" key="5">
    <source>
        <dbReference type="ARBA" id="ARBA00038437"/>
    </source>
</evidence>
<evidence type="ECO:0000313" key="13">
    <source>
        <dbReference type="Proteomes" id="UP000236197"/>
    </source>
</evidence>
<accession>A0A2K2UE40</accession>
<feature type="domain" description="DEAD-box RNA helicase Q" evidence="11">
    <location>
        <begin position="30"/>
        <end position="58"/>
    </location>
</feature>
<dbReference type="InterPro" id="IPR014001">
    <property type="entry name" value="Helicase_ATP-bd"/>
</dbReference>
<dbReference type="Proteomes" id="UP000236197">
    <property type="component" value="Unassembled WGS sequence"/>
</dbReference>
<evidence type="ECO:0000256" key="7">
    <source>
        <dbReference type="RuleBase" id="RU000492"/>
    </source>
</evidence>
<dbReference type="GO" id="GO:0005524">
    <property type="term" value="F:ATP binding"/>
    <property type="evidence" value="ECO:0007669"/>
    <property type="project" value="UniProtKB-KW"/>
</dbReference>
<evidence type="ECO:0000256" key="2">
    <source>
        <dbReference type="ARBA" id="ARBA00022801"/>
    </source>
</evidence>
<evidence type="ECO:0000256" key="6">
    <source>
        <dbReference type="PROSITE-ProRule" id="PRU00552"/>
    </source>
</evidence>
<dbReference type="PROSITE" id="PS51192">
    <property type="entry name" value="HELICASE_ATP_BIND_1"/>
    <property type="match status" value="1"/>
</dbReference>